<evidence type="ECO:0000313" key="1">
    <source>
        <dbReference type="EMBL" id="KHG24301.1"/>
    </source>
</evidence>
<protein>
    <submittedName>
        <fullName evidence="1">Uncharacterized protein</fullName>
    </submittedName>
</protein>
<proteinExistence type="predicted"/>
<name>A0A0B0PLN1_GOSAR</name>
<evidence type="ECO:0000313" key="2">
    <source>
        <dbReference type="Proteomes" id="UP000032142"/>
    </source>
</evidence>
<organism evidence="1 2">
    <name type="scientific">Gossypium arboreum</name>
    <name type="common">Tree cotton</name>
    <name type="synonym">Gossypium nanking</name>
    <dbReference type="NCBI Taxonomy" id="29729"/>
    <lineage>
        <taxon>Eukaryota</taxon>
        <taxon>Viridiplantae</taxon>
        <taxon>Streptophyta</taxon>
        <taxon>Embryophyta</taxon>
        <taxon>Tracheophyta</taxon>
        <taxon>Spermatophyta</taxon>
        <taxon>Magnoliopsida</taxon>
        <taxon>eudicotyledons</taxon>
        <taxon>Gunneridae</taxon>
        <taxon>Pentapetalae</taxon>
        <taxon>rosids</taxon>
        <taxon>malvids</taxon>
        <taxon>Malvales</taxon>
        <taxon>Malvaceae</taxon>
        <taxon>Malvoideae</taxon>
        <taxon>Gossypium</taxon>
    </lineage>
</organism>
<dbReference type="AlphaFoldDB" id="A0A0B0PLN1"/>
<sequence>MKLHGSRSKPQNLIQLKLHWRISKLQGVYQKMQWIEPKLQDTVD</sequence>
<dbReference type="Proteomes" id="UP000032142">
    <property type="component" value="Unassembled WGS sequence"/>
</dbReference>
<gene>
    <name evidence="1" type="ORF">F383_30502</name>
</gene>
<accession>A0A0B0PLN1</accession>
<reference evidence="2" key="1">
    <citation type="submission" date="2014-09" db="EMBL/GenBank/DDBJ databases">
        <authorList>
            <person name="Mudge J."/>
            <person name="Ramaraj T."/>
            <person name="Lindquist I.E."/>
            <person name="Bharti A.K."/>
            <person name="Sundararajan A."/>
            <person name="Cameron C.T."/>
            <person name="Woodward J.E."/>
            <person name="May G.D."/>
            <person name="Brubaker C."/>
            <person name="Broadhvest J."/>
            <person name="Wilkins T.A."/>
        </authorList>
    </citation>
    <scope>NUCLEOTIDE SEQUENCE</scope>
    <source>
        <strain evidence="2">cv. AKA8401</strain>
    </source>
</reference>
<keyword evidence="2" id="KW-1185">Reference proteome</keyword>
<dbReference type="EMBL" id="KN428318">
    <property type="protein sequence ID" value="KHG24301.1"/>
    <property type="molecule type" value="Genomic_DNA"/>
</dbReference>